<keyword evidence="5 6" id="KW-0472">Membrane</keyword>
<evidence type="ECO:0000313" key="7">
    <source>
        <dbReference type="EMBL" id="WZL77082.1"/>
    </source>
</evidence>
<feature type="transmembrane region" description="Helical" evidence="6">
    <location>
        <begin position="223"/>
        <end position="242"/>
    </location>
</feature>
<dbReference type="Pfam" id="PF02653">
    <property type="entry name" value="BPD_transp_2"/>
    <property type="match status" value="1"/>
</dbReference>
<name>A0ABZ2YDQ9_9BACT</name>
<evidence type="ECO:0000256" key="1">
    <source>
        <dbReference type="ARBA" id="ARBA00004651"/>
    </source>
</evidence>
<evidence type="ECO:0000313" key="8">
    <source>
        <dbReference type="Proteomes" id="UP001461341"/>
    </source>
</evidence>
<proteinExistence type="predicted"/>
<feature type="transmembrane region" description="Helical" evidence="6">
    <location>
        <begin position="21"/>
        <end position="46"/>
    </location>
</feature>
<feature type="transmembrane region" description="Helical" evidence="6">
    <location>
        <begin position="103"/>
        <end position="124"/>
    </location>
</feature>
<evidence type="ECO:0000256" key="6">
    <source>
        <dbReference type="SAM" id="Phobius"/>
    </source>
</evidence>
<evidence type="ECO:0000256" key="4">
    <source>
        <dbReference type="ARBA" id="ARBA00022989"/>
    </source>
</evidence>
<dbReference type="Proteomes" id="UP001461341">
    <property type="component" value="Chromosome"/>
</dbReference>
<accession>A0ABZ2YDQ9</accession>
<feature type="transmembrane region" description="Helical" evidence="6">
    <location>
        <begin position="58"/>
        <end position="91"/>
    </location>
</feature>
<keyword evidence="8" id="KW-1185">Reference proteome</keyword>
<evidence type="ECO:0000256" key="2">
    <source>
        <dbReference type="ARBA" id="ARBA00022475"/>
    </source>
</evidence>
<keyword evidence="2" id="KW-1003">Cell membrane</keyword>
<dbReference type="CDD" id="cd06579">
    <property type="entry name" value="TM_PBP1_transp_AraH_like"/>
    <property type="match status" value="1"/>
</dbReference>
<protein>
    <submittedName>
        <fullName evidence="7">Ribose ABC transporter permease</fullName>
    </submittedName>
</protein>
<feature type="transmembrane region" description="Helical" evidence="6">
    <location>
        <begin position="163"/>
        <end position="192"/>
    </location>
</feature>
<feature type="transmembrane region" description="Helical" evidence="6">
    <location>
        <begin position="130"/>
        <end position="151"/>
    </location>
</feature>
<comment type="subcellular location">
    <subcellularLocation>
        <location evidence="1">Cell membrane</location>
        <topology evidence="1">Multi-pass membrane protein</topology>
    </subcellularLocation>
</comment>
<keyword evidence="4 6" id="KW-1133">Transmembrane helix</keyword>
<organism evidence="7 8">
    <name type="scientific">Thermatribacter velox</name>
    <dbReference type="NCBI Taxonomy" id="3039681"/>
    <lineage>
        <taxon>Bacteria</taxon>
        <taxon>Pseudomonadati</taxon>
        <taxon>Atribacterota</taxon>
        <taxon>Atribacteria</taxon>
        <taxon>Atribacterales</taxon>
        <taxon>Thermatribacteraceae</taxon>
        <taxon>Thermatribacter</taxon>
    </lineage>
</organism>
<dbReference type="EMBL" id="CP121689">
    <property type="protein sequence ID" value="WZL77082.1"/>
    <property type="molecule type" value="Genomic_DNA"/>
</dbReference>
<sequence>MQLISDEQETQKSFVERFFIFWDKAGILLAFIVVCVIFGALNPIFFHPLNILNVIRQVSIIGVIAVGMTFVILLAGIDLSVGSIVAFCGIIAAAFQVKWGGSLFLSIVIPLLIGGGIGFMNGFISTKGGLHPFIVTLGSMSIFRGATLLVAQGKPIAGMSQAFRFIGAGMVGPIPFPVVIFISIVIIAGIVLKRTVFGRYIYAIGGNEEAALLSGIMVERYKISAFTILGFLSGLSALILTSRLNSGELVAGQGYELDVIASVIIGGTSLMGGEGGVYGTLVGALLIGVISNGLNLLGVQPYWQMIVKGFIIILAVLLDKLKRRFRTT</sequence>
<feature type="transmembrane region" description="Helical" evidence="6">
    <location>
        <begin position="263"/>
        <end position="290"/>
    </location>
</feature>
<dbReference type="RefSeq" id="WP_369019248.1">
    <property type="nucleotide sequence ID" value="NZ_CP121689.1"/>
</dbReference>
<reference evidence="7 8" key="1">
    <citation type="submission" date="2023-03" db="EMBL/GenBank/DDBJ databases">
        <title>Novel Species.</title>
        <authorList>
            <person name="Ma S."/>
        </authorList>
    </citation>
    <scope>NUCLEOTIDE SEQUENCE [LARGE SCALE GENOMIC DNA]</scope>
    <source>
        <strain evidence="7 8">B11</strain>
    </source>
</reference>
<evidence type="ECO:0000256" key="3">
    <source>
        <dbReference type="ARBA" id="ARBA00022692"/>
    </source>
</evidence>
<keyword evidence="3 6" id="KW-0812">Transmembrane</keyword>
<evidence type="ECO:0000256" key="5">
    <source>
        <dbReference type="ARBA" id="ARBA00023136"/>
    </source>
</evidence>
<dbReference type="InterPro" id="IPR001851">
    <property type="entry name" value="ABC_transp_permease"/>
</dbReference>
<dbReference type="PANTHER" id="PTHR32196">
    <property type="entry name" value="ABC TRANSPORTER PERMEASE PROTEIN YPHD-RELATED-RELATED"/>
    <property type="match status" value="1"/>
</dbReference>
<gene>
    <name evidence="7" type="ORF">QBE54_05040</name>
</gene>